<dbReference type="EMBL" id="JAINUF010000010">
    <property type="protein sequence ID" value="KAJ8348050.1"/>
    <property type="molecule type" value="Genomic_DNA"/>
</dbReference>
<name>A0A9Q1EZL8_SYNKA</name>
<sequence length="101" mass="11754">METRSATPVRSSESAAPREQIQESRAEGFWRFSERDDSMRSSRDPARVCRFKRLVDRGEVPNQIRPTPAPPITMKGHTTERDTRLRFWPEHAGLCKRTQND</sequence>
<dbReference type="Proteomes" id="UP001152622">
    <property type="component" value="Chromosome 10"/>
</dbReference>
<protein>
    <submittedName>
        <fullName evidence="2">Uncharacterized protein</fullName>
    </submittedName>
</protein>
<keyword evidence="3" id="KW-1185">Reference proteome</keyword>
<evidence type="ECO:0000313" key="2">
    <source>
        <dbReference type="EMBL" id="KAJ8348050.1"/>
    </source>
</evidence>
<accession>A0A9Q1EZL8</accession>
<feature type="compositionally biased region" description="Polar residues" evidence="1">
    <location>
        <begin position="1"/>
        <end position="14"/>
    </location>
</feature>
<proteinExistence type="predicted"/>
<evidence type="ECO:0000313" key="3">
    <source>
        <dbReference type="Proteomes" id="UP001152622"/>
    </source>
</evidence>
<feature type="region of interest" description="Disordered" evidence="1">
    <location>
        <begin position="59"/>
        <end position="81"/>
    </location>
</feature>
<dbReference type="AlphaFoldDB" id="A0A9Q1EZL8"/>
<feature type="compositionally biased region" description="Basic and acidic residues" evidence="1">
    <location>
        <begin position="20"/>
        <end position="29"/>
    </location>
</feature>
<organism evidence="2 3">
    <name type="scientific">Synaphobranchus kaupii</name>
    <name type="common">Kaup's arrowtooth eel</name>
    <dbReference type="NCBI Taxonomy" id="118154"/>
    <lineage>
        <taxon>Eukaryota</taxon>
        <taxon>Metazoa</taxon>
        <taxon>Chordata</taxon>
        <taxon>Craniata</taxon>
        <taxon>Vertebrata</taxon>
        <taxon>Euteleostomi</taxon>
        <taxon>Actinopterygii</taxon>
        <taxon>Neopterygii</taxon>
        <taxon>Teleostei</taxon>
        <taxon>Anguilliformes</taxon>
        <taxon>Synaphobranchidae</taxon>
        <taxon>Synaphobranchus</taxon>
    </lineage>
</organism>
<reference evidence="2" key="1">
    <citation type="journal article" date="2023" name="Science">
        <title>Genome structures resolve the early diversification of teleost fishes.</title>
        <authorList>
            <person name="Parey E."/>
            <person name="Louis A."/>
            <person name="Montfort J."/>
            <person name="Bouchez O."/>
            <person name="Roques C."/>
            <person name="Iampietro C."/>
            <person name="Lluch J."/>
            <person name="Castinel A."/>
            <person name="Donnadieu C."/>
            <person name="Desvignes T."/>
            <person name="Floi Bucao C."/>
            <person name="Jouanno E."/>
            <person name="Wen M."/>
            <person name="Mejri S."/>
            <person name="Dirks R."/>
            <person name="Jansen H."/>
            <person name="Henkel C."/>
            <person name="Chen W.J."/>
            <person name="Zahm M."/>
            <person name="Cabau C."/>
            <person name="Klopp C."/>
            <person name="Thompson A.W."/>
            <person name="Robinson-Rechavi M."/>
            <person name="Braasch I."/>
            <person name="Lecointre G."/>
            <person name="Bobe J."/>
            <person name="Postlethwait J.H."/>
            <person name="Berthelot C."/>
            <person name="Roest Crollius H."/>
            <person name="Guiguen Y."/>
        </authorList>
    </citation>
    <scope>NUCLEOTIDE SEQUENCE</scope>
    <source>
        <strain evidence="2">WJC10195</strain>
    </source>
</reference>
<comment type="caution">
    <text evidence="2">The sequence shown here is derived from an EMBL/GenBank/DDBJ whole genome shotgun (WGS) entry which is preliminary data.</text>
</comment>
<gene>
    <name evidence="2" type="ORF">SKAU_G00266390</name>
</gene>
<evidence type="ECO:0000256" key="1">
    <source>
        <dbReference type="SAM" id="MobiDB-lite"/>
    </source>
</evidence>
<feature type="region of interest" description="Disordered" evidence="1">
    <location>
        <begin position="1"/>
        <end position="29"/>
    </location>
</feature>